<evidence type="ECO:0000256" key="1">
    <source>
        <dbReference type="ARBA" id="ARBA00022801"/>
    </source>
</evidence>
<reference evidence="3 4" key="1">
    <citation type="submission" date="2019-11" db="EMBL/GenBank/DDBJ databases">
        <title>Draft genome of Amycolatopsis RM579.</title>
        <authorList>
            <person name="Duangmal K."/>
            <person name="Mingma R."/>
        </authorList>
    </citation>
    <scope>NUCLEOTIDE SEQUENCE [LARGE SCALE GENOMIC DNA]</scope>
    <source>
        <strain evidence="3 4">RM579</strain>
    </source>
</reference>
<name>A0A6N7YTM3_9PSEU</name>
<dbReference type="OrthoDB" id="5240615at2"/>
<dbReference type="GO" id="GO:0008239">
    <property type="term" value="F:dipeptidyl-peptidase activity"/>
    <property type="evidence" value="ECO:0007669"/>
    <property type="project" value="InterPro"/>
</dbReference>
<dbReference type="InterPro" id="IPR050585">
    <property type="entry name" value="Xaa-Pro_dipeptidyl-ppase/CocE"/>
</dbReference>
<dbReference type="PANTHER" id="PTHR43056:SF10">
    <property type="entry name" value="COCE_NOND FAMILY, PUTATIVE (AFU_ORTHOLOGUE AFUA_7G00600)-RELATED"/>
    <property type="match status" value="1"/>
</dbReference>
<dbReference type="SUPFAM" id="SSF53474">
    <property type="entry name" value="alpha/beta-Hydrolases"/>
    <property type="match status" value="1"/>
</dbReference>
<organism evidence="3 4">
    <name type="scientific">Amycolatopsis pithecellobii</name>
    <dbReference type="NCBI Taxonomy" id="664692"/>
    <lineage>
        <taxon>Bacteria</taxon>
        <taxon>Bacillati</taxon>
        <taxon>Actinomycetota</taxon>
        <taxon>Actinomycetes</taxon>
        <taxon>Pseudonocardiales</taxon>
        <taxon>Pseudonocardiaceae</taxon>
        <taxon>Amycolatopsis</taxon>
    </lineage>
</organism>
<dbReference type="NCBIfam" id="TIGR00976">
    <property type="entry name" value="CocE_NonD"/>
    <property type="match status" value="2"/>
</dbReference>
<comment type="caution">
    <text evidence="3">The sequence shown here is derived from an EMBL/GenBank/DDBJ whole genome shotgun (WGS) entry which is preliminary data.</text>
</comment>
<evidence type="ECO:0000313" key="3">
    <source>
        <dbReference type="EMBL" id="MTD55288.1"/>
    </source>
</evidence>
<dbReference type="InterPro" id="IPR008979">
    <property type="entry name" value="Galactose-bd-like_sf"/>
</dbReference>
<dbReference type="Pfam" id="PF02129">
    <property type="entry name" value="Peptidase_S15"/>
    <property type="match status" value="1"/>
</dbReference>
<dbReference type="Gene3D" id="1.10.3020.20">
    <property type="match status" value="1"/>
</dbReference>
<dbReference type="SUPFAM" id="SSF49785">
    <property type="entry name" value="Galactose-binding domain-like"/>
    <property type="match status" value="1"/>
</dbReference>
<proteinExistence type="predicted"/>
<dbReference type="AlphaFoldDB" id="A0A6N7YTM3"/>
<dbReference type="InterPro" id="IPR000383">
    <property type="entry name" value="Xaa-Pro-like_dom"/>
</dbReference>
<evidence type="ECO:0000259" key="2">
    <source>
        <dbReference type="SMART" id="SM00939"/>
    </source>
</evidence>
<feature type="domain" description="Xaa-Pro dipeptidyl-peptidase C-terminal" evidence="2">
    <location>
        <begin position="312"/>
        <end position="547"/>
    </location>
</feature>
<dbReference type="SMART" id="SM00939">
    <property type="entry name" value="PepX_C"/>
    <property type="match status" value="1"/>
</dbReference>
<dbReference type="EMBL" id="WMBA01000019">
    <property type="protein sequence ID" value="MTD55288.1"/>
    <property type="molecule type" value="Genomic_DNA"/>
</dbReference>
<gene>
    <name evidence="3" type="ORF">GKO32_15060</name>
</gene>
<accession>A0A6N7YTM3</accession>
<keyword evidence="4" id="KW-1185">Reference proteome</keyword>
<protein>
    <submittedName>
        <fullName evidence="3">CocE/NonD family hydrolase</fullName>
    </submittedName>
</protein>
<dbReference type="InterPro" id="IPR005674">
    <property type="entry name" value="CocE/Ser_esterase"/>
</dbReference>
<sequence>MQFRSKSALGTARLNALRLLRPDVRVTDPPAGVVFDRDVPVVVRDGITLRANVFRPEQPGRYPVLLCVQPYGKDDMPRRRRGRYTVPLAYRLAANDEPISISAWTSHEAPDPAFWVPRGYVLVNADLRGWGHSDGVAETFRPQEGEDVYDVVEWAAAQEWSNGRIGMSGVSYLAITQWTGAATRPPHLAAISPWEGFCDGYPDFAYPGGVRENGFLRVWSAQQRLTRPSANSYRAAQKRHVLRDDWWAARSPRVEDIDVPALVCGSFSDQSLHTRGTFEGYRRLSSSQKWLYTHRAPKWSTYYGAEALAAQALFFDHFLRGDDTGITETAPVRIEIRESLHEIAAVAGAADWPPPEVRPVELYLDARAGSLGENPPVDAAQVTVGPDGTRFRWRFDRETDVVGPMRLRVPATLEHDDITLFAGVRKMRDGREVVFEGSYGFTEDIVTRGWLRASHRHVDESRSTFWEAFHPHTHTSPVPPGAVVELDLTLLPSATRFAAGDDLVLELRDTWFYPANPITGQFPAVYEHSPRQRWEVHTGSARRASLTVGIWDGPLDAAGPPL</sequence>
<evidence type="ECO:0000313" key="4">
    <source>
        <dbReference type="Proteomes" id="UP000440096"/>
    </source>
</evidence>
<dbReference type="InterPro" id="IPR029058">
    <property type="entry name" value="AB_hydrolase_fold"/>
</dbReference>
<dbReference type="Gene3D" id="2.60.120.260">
    <property type="entry name" value="Galactose-binding domain-like"/>
    <property type="match status" value="1"/>
</dbReference>
<dbReference type="Proteomes" id="UP000440096">
    <property type="component" value="Unassembled WGS sequence"/>
</dbReference>
<dbReference type="PANTHER" id="PTHR43056">
    <property type="entry name" value="PEPTIDASE S9 PROLYL OLIGOPEPTIDASE"/>
    <property type="match status" value="1"/>
</dbReference>
<dbReference type="Pfam" id="PF08530">
    <property type="entry name" value="PepX_C"/>
    <property type="match status" value="1"/>
</dbReference>
<keyword evidence="1 3" id="KW-0378">Hydrolase</keyword>
<dbReference type="RefSeq" id="WP_154757486.1">
    <property type="nucleotide sequence ID" value="NZ_WMBA01000019.1"/>
</dbReference>
<dbReference type="Gene3D" id="3.40.50.1820">
    <property type="entry name" value="alpha/beta hydrolase"/>
    <property type="match status" value="1"/>
</dbReference>
<dbReference type="InterPro" id="IPR013736">
    <property type="entry name" value="Xaa-Pro_dipept_C"/>
</dbReference>